<evidence type="ECO:0000313" key="2">
    <source>
        <dbReference type="EMBL" id="VXD23669.1"/>
    </source>
</evidence>
<evidence type="ECO:0000313" key="3">
    <source>
        <dbReference type="Proteomes" id="UP000182190"/>
    </source>
</evidence>
<dbReference type="Proteomes" id="UP000182190">
    <property type="component" value="Unassembled WGS sequence"/>
</dbReference>
<proteinExistence type="predicted"/>
<evidence type="ECO:0000256" key="1">
    <source>
        <dbReference type="SAM" id="MobiDB-lite"/>
    </source>
</evidence>
<accession>A0A7Z9BYQ3</accession>
<keyword evidence="3" id="KW-1185">Reference proteome</keyword>
<protein>
    <submittedName>
        <fullName evidence="2">Uncharacterized protein</fullName>
    </submittedName>
</protein>
<organism evidence="2 3">
    <name type="scientific">Planktothrix paucivesiculata PCC 9631</name>
    <dbReference type="NCBI Taxonomy" id="671071"/>
    <lineage>
        <taxon>Bacteria</taxon>
        <taxon>Bacillati</taxon>
        <taxon>Cyanobacteriota</taxon>
        <taxon>Cyanophyceae</taxon>
        <taxon>Oscillatoriophycideae</taxon>
        <taxon>Oscillatoriales</taxon>
        <taxon>Microcoleaceae</taxon>
        <taxon>Planktothrix</taxon>
    </lineage>
</organism>
<dbReference type="AlphaFoldDB" id="A0A7Z9BYQ3"/>
<gene>
    <name evidence="2" type="ORF">PL9631_750017</name>
</gene>
<comment type="caution">
    <text evidence="2">The sequence shown here is derived from an EMBL/GenBank/DDBJ whole genome shotgun (WGS) entry which is preliminary data.</text>
</comment>
<feature type="region of interest" description="Disordered" evidence="1">
    <location>
        <begin position="24"/>
        <end position="47"/>
    </location>
</feature>
<sequence>MGVGDATADGGLAGAVVGLEVEAVSSGVEPHPPSPTVKIPMENRNQS</sequence>
<name>A0A7Z9BYQ3_9CYAN</name>
<dbReference type="EMBL" id="CZCS02000218">
    <property type="protein sequence ID" value="VXD23669.1"/>
    <property type="molecule type" value="Genomic_DNA"/>
</dbReference>
<reference evidence="2" key="1">
    <citation type="submission" date="2019-10" db="EMBL/GenBank/DDBJ databases">
        <authorList>
            <consortium name="Genoscope - CEA"/>
            <person name="William W."/>
        </authorList>
    </citation>
    <scope>NUCLEOTIDE SEQUENCE [LARGE SCALE GENOMIC DNA]</scope>
    <source>
        <strain evidence="2">BBR_PRJEB10994</strain>
    </source>
</reference>